<evidence type="ECO:0000256" key="2">
    <source>
        <dbReference type="ARBA" id="ARBA00013194"/>
    </source>
</evidence>
<protein>
    <recommendedName>
        <fullName evidence="2 4">peptidylprolyl isomerase</fullName>
        <ecNumber evidence="2 4">5.2.1.8</ecNumber>
    </recommendedName>
</protein>
<evidence type="ECO:0000313" key="8">
    <source>
        <dbReference type="Proteomes" id="UP001262889"/>
    </source>
</evidence>
<dbReference type="SUPFAM" id="SSF103647">
    <property type="entry name" value="TSP type-3 repeat"/>
    <property type="match status" value="1"/>
</dbReference>
<evidence type="ECO:0000313" key="7">
    <source>
        <dbReference type="EMBL" id="MDT0644839.1"/>
    </source>
</evidence>
<evidence type="ECO:0000256" key="1">
    <source>
        <dbReference type="ARBA" id="ARBA00000971"/>
    </source>
</evidence>
<dbReference type="InterPro" id="IPR001179">
    <property type="entry name" value="PPIase_FKBP_dom"/>
</dbReference>
<dbReference type="InterPro" id="IPR028974">
    <property type="entry name" value="TSP_type-3_rpt"/>
</dbReference>
<dbReference type="Proteomes" id="UP001262889">
    <property type="component" value="Unassembled WGS sequence"/>
</dbReference>
<accession>A0ABU3CER8</accession>
<comment type="caution">
    <text evidence="7">The sequence shown here is derived from an EMBL/GenBank/DDBJ whole genome shotgun (WGS) entry which is preliminary data.</text>
</comment>
<evidence type="ECO:0000256" key="3">
    <source>
        <dbReference type="ARBA" id="ARBA00023110"/>
    </source>
</evidence>
<organism evidence="7 8">
    <name type="scientific">Autumnicola tepida</name>
    <dbReference type="NCBI Taxonomy" id="3075595"/>
    <lineage>
        <taxon>Bacteria</taxon>
        <taxon>Pseudomonadati</taxon>
        <taxon>Bacteroidota</taxon>
        <taxon>Flavobacteriia</taxon>
        <taxon>Flavobacteriales</taxon>
        <taxon>Flavobacteriaceae</taxon>
        <taxon>Autumnicola</taxon>
    </lineage>
</organism>
<dbReference type="PROSITE" id="PS51257">
    <property type="entry name" value="PROKAR_LIPOPROTEIN"/>
    <property type="match status" value="1"/>
</dbReference>
<reference evidence="7 8" key="1">
    <citation type="submission" date="2023-09" db="EMBL/GenBank/DDBJ databases">
        <authorList>
            <person name="Rey-Velasco X."/>
        </authorList>
    </citation>
    <scope>NUCLEOTIDE SEQUENCE [LARGE SCALE GENOMIC DNA]</scope>
    <source>
        <strain evidence="7 8">F363</strain>
    </source>
</reference>
<keyword evidence="3 4" id="KW-0697">Rotamase</keyword>
<keyword evidence="4" id="KW-0413">Isomerase</keyword>
<keyword evidence="8" id="KW-1185">Reference proteome</keyword>
<dbReference type="RefSeq" id="WP_311536454.1">
    <property type="nucleotide sequence ID" value="NZ_JAVRHQ010000037.1"/>
</dbReference>
<sequence length="318" mass="35514">MRLKQLFLICTLFGLTFTSCNKDDDDDGVTTVPERDRGEQAVEDDEALVAYLSTHFYNYEEFETPPENFDYRIRIDTIAGENSDKTPLIDSDKLVEKIVDDEDVEYSLYILKVREGGGRMPTFADSTLVGYKGELLNGNIFDQNMAAPVWFDLPGYITVNSNGRLARFGGVIPGFSESLTEFRAATNYTVNPDNTITWEDYGIGAVFVPSGLGYFSMGQSGIPAYSPLIFEINLYRALEADHDGDGIPSWMEDLDEDENLFNDDTDEDGYTNHSDPDDDGDGTPTREEIEILEDGTLVFPDSNNDGTPDYLDPDVFKG</sequence>
<dbReference type="InterPro" id="IPR046357">
    <property type="entry name" value="PPIase_dom_sf"/>
</dbReference>
<gene>
    <name evidence="7" type="ORF">RM553_18520</name>
</gene>
<feature type="region of interest" description="Disordered" evidence="5">
    <location>
        <begin position="259"/>
        <end position="318"/>
    </location>
</feature>
<dbReference type="Gene3D" id="3.10.50.40">
    <property type="match status" value="1"/>
</dbReference>
<dbReference type="SUPFAM" id="SSF54534">
    <property type="entry name" value="FKBP-like"/>
    <property type="match status" value="1"/>
</dbReference>
<feature type="compositionally biased region" description="Acidic residues" evidence="5">
    <location>
        <begin position="259"/>
        <end position="269"/>
    </location>
</feature>
<proteinExistence type="predicted"/>
<dbReference type="PROSITE" id="PS50059">
    <property type="entry name" value="FKBP_PPIASE"/>
    <property type="match status" value="1"/>
</dbReference>
<dbReference type="EMBL" id="JAVRHQ010000037">
    <property type="protein sequence ID" value="MDT0644839.1"/>
    <property type="molecule type" value="Genomic_DNA"/>
</dbReference>
<feature type="domain" description="PPIase FKBP-type" evidence="6">
    <location>
        <begin position="124"/>
        <end position="238"/>
    </location>
</feature>
<evidence type="ECO:0000256" key="4">
    <source>
        <dbReference type="PROSITE-ProRule" id="PRU00277"/>
    </source>
</evidence>
<dbReference type="EC" id="5.2.1.8" evidence="2 4"/>
<name>A0ABU3CER8_9FLAO</name>
<comment type="catalytic activity">
    <reaction evidence="1 4">
        <text>[protein]-peptidylproline (omega=180) = [protein]-peptidylproline (omega=0)</text>
        <dbReference type="Rhea" id="RHEA:16237"/>
        <dbReference type="Rhea" id="RHEA-COMP:10747"/>
        <dbReference type="Rhea" id="RHEA-COMP:10748"/>
        <dbReference type="ChEBI" id="CHEBI:83833"/>
        <dbReference type="ChEBI" id="CHEBI:83834"/>
        <dbReference type="EC" id="5.2.1.8"/>
    </reaction>
</comment>
<evidence type="ECO:0000259" key="6">
    <source>
        <dbReference type="PROSITE" id="PS50059"/>
    </source>
</evidence>
<evidence type="ECO:0000256" key="5">
    <source>
        <dbReference type="SAM" id="MobiDB-lite"/>
    </source>
</evidence>